<comment type="similarity">
    <text evidence="1">Belongs to the ROK (NagC/XylR) family.</text>
</comment>
<evidence type="ECO:0000313" key="5">
    <source>
        <dbReference type="Proteomes" id="UP000236729"/>
    </source>
</evidence>
<dbReference type="InterPro" id="IPR043129">
    <property type="entry name" value="ATPase_NBD"/>
</dbReference>
<reference evidence="4 5" key="1">
    <citation type="submission" date="2016-10" db="EMBL/GenBank/DDBJ databases">
        <authorList>
            <person name="Varghese N."/>
            <person name="Submissions S."/>
        </authorList>
    </citation>
    <scope>NUCLEOTIDE SEQUENCE [LARGE SCALE GENOMIC DNA]</scope>
    <source>
        <strain evidence="5">ATCC 20501</strain>
        <strain evidence="3 4">CGMCC 4.3529</strain>
    </source>
</reference>
<sequence length="120" mass="12443">MVGHRREQRHRSRIRQTARLNPLGAAGCAAAPGLGNLVTATVAVLDPELVVLGGGVGQNHILLPGVQDAVRRLIWETPITTSQLGNEATVLGAVALAADAGLAELTRTPGTLSKNVRTLS</sequence>
<organism evidence="2 5">
    <name type="scientific">Saccharopolyspora kobensis</name>
    <dbReference type="NCBI Taxonomy" id="146035"/>
    <lineage>
        <taxon>Bacteria</taxon>
        <taxon>Bacillati</taxon>
        <taxon>Actinomycetota</taxon>
        <taxon>Actinomycetes</taxon>
        <taxon>Pseudonocardiales</taxon>
        <taxon>Pseudonocardiaceae</taxon>
        <taxon>Saccharopolyspora</taxon>
    </lineage>
</organism>
<dbReference type="RefSeq" id="WP_107916145.1">
    <property type="nucleotide sequence ID" value="NZ_FNVB01000002.1"/>
</dbReference>
<name>A0A1H5VW07_9PSEU</name>
<dbReference type="Gene3D" id="3.30.420.40">
    <property type="match status" value="1"/>
</dbReference>
<protein>
    <submittedName>
        <fullName evidence="2">ROK family protein</fullName>
    </submittedName>
</protein>
<accession>A0A1H5VW07</accession>
<accession>A0A1I1K6S1</accession>
<evidence type="ECO:0000313" key="4">
    <source>
        <dbReference type="Proteomes" id="UP000199690"/>
    </source>
</evidence>
<dbReference type="EMBL" id="FNVB01000002">
    <property type="protein sequence ID" value="SEF91442.1"/>
    <property type="molecule type" value="Genomic_DNA"/>
</dbReference>
<proteinExistence type="inferred from homology"/>
<evidence type="ECO:0000256" key="1">
    <source>
        <dbReference type="ARBA" id="ARBA00006479"/>
    </source>
</evidence>
<dbReference type="SUPFAM" id="SSF53067">
    <property type="entry name" value="Actin-like ATPase domain"/>
    <property type="match status" value="1"/>
</dbReference>
<gene>
    <name evidence="2" type="ORF">SAMN02982929_01005</name>
    <name evidence="3" type="ORF">SAMN05216506_1011064</name>
</gene>
<dbReference type="Proteomes" id="UP000199690">
    <property type="component" value="Unassembled WGS sequence"/>
</dbReference>
<dbReference type="SMR" id="A0A1H5VW07"/>
<dbReference type="Proteomes" id="UP000236729">
    <property type="component" value="Unassembled WGS sequence"/>
</dbReference>
<dbReference type="InterPro" id="IPR000600">
    <property type="entry name" value="ROK"/>
</dbReference>
<dbReference type="AlphaFoldDB" id="A0A1H5VW07"/>
<dbReference type="EMBL" id="FOME01000001">
    <property type="protein sequence ID" value="SFC56211.1"/>
    <property type="molecule type" value="Genomic_DNA"/>
</dbReference>
<keyword evidence="4" id="KW-1185">Reference proteome</keyword>
<dbReference type="Pfam" id="PF00480">
    <property type="entry name" value="ROK"/>
    <property type="match status" value="1"/>
</dbReference>
<evidence type="ECO:0000313" key="3">
    <source>
        <dbReference type="EMBL" id="SFC56211.1"/>
    </source>
</evidence>
<reference evidence="2" key="2">
    <citation type="submission" date="2016-10" db="EMBL/GenBank/DDBJ databases">
        <authorList>
            <person name="de Groot N.N."/>
        </authorList>
    </citation>
    <scope>NUCLEOTIDE SEQUENCE [LARGE SCALE GENOMIC DNA]</scope>
    <source>
        <strain evidence="2">ATCC 20501</strain>
    </source>
</reference>
<evidence type="ECO:0000313" key="2">
    <source>
        <dbReference type="EMBL" id="SEF91442.1"/>
    </source>
</evidence>